<comment type="caution">
    <text evidence="2">The sequence shown here is derived from an EMBL/GenBank/DDBJ whole genome shotgun (WGS) entry which is preliminary data.</text>
</comment>
<gene>
    <name evidence="2" type="ORF">DAKH74_046590</name>
</gene>
<sequence>RESRENERLQQRNIHRQKVSRGDLQGENTYSDTDTSLLTFESMKLFLISALERGHQIITMDINHALLYAPIEETLYIEHPKDRGREFLNKNGYFGSEYSPGLYVSQDDNTVIAAYVDDTMISAPDEDTLDRIIDMFKQEFDLEEDGITDSNGISLESYITENITKKYPEIAKGKSNEVPHILVYTLNRKTDEDDWKDEEDRKKKIKYLQKLIGPLGYLRCRGIVIEFAIGKISRYTNFPHRVIKTVEKIISYVINNANQKTILRQCQQENPTITMMTDASLGSEYDKKSRIGTHIWYGTNILYSYSKKTSITCDSASESELYGLSNGSKCALLFKRKIEAIVHKQVAINIICDCQPALDWLIQPYFKPRTKYL</sequence>
<feature type="non-terminal residue" evidence="2">
    <location>
        <position position="1"/>
    </location>
</feature>
<keyword evidence="3" id="KW-1185">Reference proteome</keyword>
<feature type="region of interest" description="Disordered" evidence="1">
    <location>
        <begin position="1"/>
        <end position="31"/>
    </location>
</feature>
<evidence type="ECO:0000313" key="3">
    <source>
        <dbReference type="Proteomes" id="UP001377567"/>
    </source>
</evidence>
<evidence type="ECO:0008006" key="4">
    <source>
        <dbReference type="Google" id="ProtNLM"/>
    </source>
</evidence>
<organism evidence="2 3">
    <name type="scientific">Maudiozyma humilis</name>
    <name type="common">Sour dough yeast</name>
    <name type="synonym">Kazachstania humilis</name>
    <dbReference type="NCBI Taxonomy" id="51915"/>
    <lineage>
        <taxon>Eukaryota</taxon>
        <taxon>Fungi</taxon>
        <taxon>Dikarya</taxon>
        <taxon>Ascomycota</taxon>
        <taxon>Saccharomycotina</taxon>
        <taxon>Saccharomycetes</taxon>
        <taxon>Saccharomycetales</taxon>
        <taxon>Saccharomycetaceae</taxon>
        <taxon>Maudiozyma</taxon>
    </lineage>
</organism>
<protein>
    <recommendedName>
        <fullName evidence="4">Reverse transcriptase Ty1/copia-type domain-containing protein</fullName>
    </recommendedName>
</protein>
<feature type="non-terminal residue" evidence="2">
    <location>
        <position position="373"/>
    </location>
</feature>
<evidence type="ECO:0000256" key="1">
    <source>
        <dbReference type="SAM" id="MobiDB-lite"/>
    </source>
</evidence>
<reference evidence="2 3" key="1">
    <citation type="journal article" date="2023" name="Elife">
        <title>Identification of key yeast species and microbe-microbe interactions impacting larval growth of Drosophila in the wild.</title>
        <authorList>
            <person name="Mure A."/>
            <person name="Sugiura Y."/>
            <person name="Maeda R."/>
            <person name="Honda K."/>
            <person name="Sakurai N."/>
            <person name="Takahashi Y."/>
            <person name="Watada M."/>
            <person name="Katoh T."/>
            <person name="Gotoh A."/>
            <person name="Gotoh Y."/>
            <person name="Taniguchi I."/>
            <person name="Nakamura K."/>
            <person name="Hayashi T."/>
            <person name="Katayama T."/>
            <person name="Uemura T."/>
            <person name="Hattori Y."/>
        </authorList>
    </citation>
    <scope>NUCLEOTIDE SEQUENCE [LARGE SCALE GENOMIC DNA]</scope>
    <source>
        <strain evidence="2 3">KH-74</strain>
    </source>
</reference>
<dbReference type="AlphaFoldDB" id="A0AAV5S3C8"/>
<accession>A0AAV5S3C8</accession>
<proteinExistence type="predicted"/>
<evidence type="ECO:0000313" key="2">
    <source>
        <dbReference type="EMBL" id="GMM58043.1"/>
    </source>
</evidence>
<feature type="compositionally biased region" description="Basic and acidic residues" evidence="1">
    <location>
        <begin position="1"/>
        <end position="10"/>
    </location>
</feature>
<dbReference type="EMBL" id="BTGD01000018">
    <property type="protein sequence ID" value="GMM58043.1"/>
    <property type="molecule type" value="Genomic_DNA"/>
</dbReference>
<name>A0AAV5S3C8_MAUHU</name>
<dbReference type="Proteomes" id="UP001377567">
    <property type="component" value="Unassembled WGS sequence"/>
</dbReference>